<comment type="caution">
    <text evidence="1">The sequence shown here is derived from an EMBL/GenBank/DDBJ whole genome shotgun (WGS) entry which is preliminary data.</text>
</comment>
<dbReference type="EMBL" id="CAWUPB010001108">
    <property type="protein sequence ID" value="CAK7337916.1"/>
    <property type="molecule type" value="Genomic_DNA"/>
</dbReference>
<dbReference type="AlphaFoldDB" id="A0AAV1RNE0"/>
<reference evidence="1 2" key="1">
    <citation type="submission" date="2024-01" db="EMBL/GenBank/DDBJ databases">
        <authorList>
            <person name="Waweru B."/>
        </authorList>
    </citation>
    <scope>NUCLEOTIDE SEQUENCE [LARGE SCALE GENOMIC DNA]</scope>
</reference>
<sequence length="139" mass="15150">MEGVWLCLGDNLGAARVVAKEMAGCCWVACSRGGKLEAHQGCGLSSRLQDKLRLWRLSCQVGPFHYVPADLGGFLRIPILNPLKMTAAAPPSPHGLLGQPHPIQIPLPMQSTYKVSLSLDFSKLVAILLETEYKYPHNS</sequence>
<organism evidence="1 2">
    <name type="scientific">Dovyalis caffra</name>
    <dbReference type="NCBI Taxonomy" id="77055"/>
    <lineage>
        <taxon>Eukaryota</taxon>
        <taxon>Viridiplantae</taxon>
        <taxon>Streptophyta</taxon>
        <taxon>Embryophyta</taxon>
        <taxon>Tracheophyta</taxon>
        <taxon>Spermatophyta</taxon>
        <taxon>Magnoliopsida</taxon>
        <taxon>eudicotyledons</taxon>
        <taxon>Gunneridae</taxon>
        <taxon>Pentapetalae</taxon>
        <taxon>rosids</taxon>
        <taxon>fabids</taxon>
        <taxon>Malpighiales</taxon>
        <taxon>Salicaceae</taxon>
        <taxon>Flacourtieae</taxon>
        <taxon>Dovyalis</taxon>
    </lineage>
</organism>
<accession>A0AAV1RNE0</accession>
<protein>
    <submittedName>
        <fullName evidence="1">Uncharacterized protein</fullName>
    </submittedName>
</protein>
<evidence type="ECO:0000313" key="2">
    <source>
        <dbReference type="Proteomes" id="UP001314170"/>
    </source>
</evidence>
<gene>
    <name evidence="1" type="ORF">DCAF_LOCUS12957</name>
</gene>
<dbReference type="Proteomes" id="UP001314170">
    <property type="component" value="Unassembled WGS sequence"/>
</dbReference>
<name>A0AAV1RNE0_9ROSI</name>
<keyword evidence="2" id="KW-1185">Reference proteome</keyword>
<proteinExistence type="predicted"/>
<evidence type="ECO:0000313" key="1">
    <source>
        <dbReference type="EMBL" id="CAK7337916.1"/>
    </source>
</evidence>